<dbReference type="RefSeq" id="WP_095616937.1">
    <property type="nucleotide sequence ID" value="NZ_NSKD01000002.1"/>
</dbReference>
<sequence>MTLFLVSSSRGRHPLRRGSSHIRYLSNRALRRIFSYQRWLVLYSELKSKKGSDSSVPVELRRAEESDTAAIVAALPDELVGHLPREAVDNMVRSRFKNGVPCFLALAEGSVVGGCWCPTSRTAQFFDLANAAEITTLFVAPPGRGRGIGTLLCRYASESLARAGRSYCVSLVWYSRPASVKAHLNAGFKPIGEKLTISLFGIRWSRYSANTNPKRLRVLWPE</sequence>
<proteinExistence type="predicted"/>
<organism evidence="2 3">
    <name type="scientific">Halovibrio salipaludis</name>
    <dbReference type="NCBI Taxonomy" id="2032626"/>
    <lineage>
        <taxon>Bacteria</taxon>
        <taxon>Pseudomonadati</taxon>
        <taxon>Pseudomonadota</taxon>
        <taxon>Gammaproteobacteria</taxon>
        <taxon>Oceanospirillales</taxon>
        <taxon>Halomonadaceae</taxon>
        <taxon>Halovibrio</taxon>
    </lineage>
</organism>
<dbReference type="Gene3D" id="3.40.630.30">
    <property type="match status" value="1"/>
</dbReference>
<evidence type="ECO:0000313" key="3">
    <source>
        <dbReference type="Proteomes" id="UP000218896"/>
    </source>
</evidence>
<keyword evidence="3" id="KW-1185">Reference proteome</keyword>
<dbReference type="Pfam" id="PF00583">
    <property type="entry name" value="Acetyltransf_1"/>
    <property type="match status" value="1"/>
</dbReference>
<dbReference type="SUPFAM" id="SSF55729">
    <property type="entry name" value="Acyl-CoA N-acyltransferases (Nat)"/>
    <property type="match status" value="1"/>
</dbReference>
<dbReference type="EMBL" id="NSKD01000002">
    <property type="protein sequence ID" value="PAU81210.1"/>
    <property type="molecule type" value="Genomic_DNA"/>
</dbReference>
<dbReference type="GO" id="GO:0016747">
    <property type="term" value="F:acyltransferase activity, transferring groups other than amino-acyl groups"/>
    <property type="evidence" value="ECO:0007669"/>
    <property type="project" value="InterPro"/>
</dbReference>
<feature type="domain" description="N-acetyltransferase" evidence="1">
    <location>
        <begin position="58"/>
        <end position="209"/>
    </location>
</feature>
<reference evidence="2 3" key="1">
    <citation type="submission" date="2017-08" db="EMBL/GenBank/DDBJ databases">
        <title>Halovibrio sewagensis sp. nov., isolated from wastewater of high salinity.</title>
        <authorList>
            <person name="Dong X."/>
            <person name="Zhang G."/>
        </authorList>
    </citation>
    <scope>NUCLEOTIDE SEQUENCE [LARGE SCALE GENOMIC DNA]</scope>
    <source>
        <strain evidence="2 3">YL5-2</strain>
    </source>
</reference>
<comment type="caution">
    <text evidence="2">The sequence shown here is derived from an EMBL/GenBank/DDBJ whole genome shotgun (WGS) entry which is preliminary data.</text>
</comment>
<dbReference type="InterPro" id="IPR016181">
    <property type="entry name" value="Acyl_CoA_acyltransferase"/>
</dbReference>
<dbReference type="CDD" id="cd04301">
    <property type="entry name" value="NAT_SF"/>
    <property type="match status" value="1"/>
</dbReference>
<dbReference type="PROSITE" id="PS51186">
    <property type="entry name" value="GNAT"/>
    <property type="match status" value="1"/>
</dbReference>
<evidence type="ECO:0000313" key="2">
    <source>
        <dbReference type="EMBL" id="PAU81210.1"/>
    </source>
</evidence>
<protein>
    <recommendedName>
        <fullName evidence="1">N-acetyltransferase domain-containing protein</fullName>
    </recommendedName>
</protein>
<evidence type="ECO:0000259" key="1">
    <source>
        <dbReference type="PROSITE" id="PS51186"/>
    </source>
</evidence>
<accession>A0A2A2F8R6</accession>
<gene>
    <name evidence="2" type="ORF">CK501_06525</name>
</gene>
<dbReference type="AlphaFoldDB" id="A0A2A2F8R6"/>
<name>A0A2A2F8R6_9GAMM</name>
<dbReference type="InterPro" id="IPR000182">
    <property type="entry name" value="GNAT_dom"/>
</dbReference>
<dbReference type="Proteomes" id="UP000218896">
    <property type="component" value="Unassembled WGS sequence"/>
</dbReference>